<accession>S7Q7D9</accession>
<name>S7Q7D9_GLOTA</name>
<dbReference type="RefSeq" id="XP_007866563.1">
    <property type="nucleotide sequence ID" value="XM_007868372.1"/>
</dbReference>
<organism evidence="1 2">
    <name type="scientific">Gloeophyllum trabeum (strain ATCC 11539 / FP-39264 / Madison 617)</name>
    <name type="common">Brown rot fungus</name>
    <dbReference type="NCBI Taxonomy" id="670483"/>
    <lineage>
        <taxon>Eukaryota</taxon>
        <taxon>Fungi</taxon>
        <taxon>Dikarya</taxon>
        <taxon>Basidiomycota</taxon>
        <taxon>Agaricomycotina</taxon>
        <taxon>Agaricomycetes</taxon>
        <taxon>Gloeophyllales</taxon>
        <taxon>Gloeophyllaceae</taxon>
        <taxon>Gloeophyllum</taxon>
    </lineage>
</organism>
<protein>
    <submittedName>
        <fullName evidence="1">Uncharacterized protein</fullName>
    </submittedName>
</protein>
<gene>
    <name evidence="1" type="ORF">GLOTRDRAFT_93891</name>
</gene>
<dbReference type="GeneID" id="19309561"/>
<sequence>MSLVDEVTSWRRCEEEIPLLTRARELCGAETSLSPADCMKRLFVALREQIGCLPGLITPENIRDRGTRAQVYRLSCLCDILGRSRFFRRVPRLNMFEPLSHMRYSGAAARLSKRARSIRDPVSYVWDTDIAAPPAPQELVLRTTAYEALRAGDYVEATSGEERDTDEAIKHPLEQEIEPLVAEWTHKLVQWRLGGLSVRRGLLLW</sequence>
<proteinExistence type="predicted"/>
<dbReference type="KEGG" id="gtr:GLOTRDRAFT_93891"/>
<dbReference type="AlphaFoldDB" id="S7Q7D9"/>
<reference evidence="1 2" key="1">
    <citation type="journal article" date="2012" name="Science">
        <title>The Paleozoic origin of enzymatic lignin decomposition reconstructed from 31 fungal genomes.</title>
        <authorList>
            <person name="Floudas D."/>
            <person name="Binder M."/>
            <person name="Riley R."/>
            <person name="Barry K."/>
            <person name="Blanchette R.A."/>
            <person name="Henrissat B."/>
            <person name="Martinez A.T."/>
            <person name="Otillar R."/>
            <person name="Spatafora J.W."/>
            <person name="Yadav J.S."/>
            <person name="Aerts A."/>
            <person name="Benoit I."/>
            <person name="Boyd A."/>
            <person name="Carlson A."/>
            <person name="Copeland A."/>
            <person name="Coutinho P.M."/>
            <person name="de Vries R.P."/>
            <person name="Ferreira P."/>
            <person name="Findley K."/>
            <person name="Foster B."/>
            <person name="Gaskell J."/>
            <person name="Glotzer D."/>
            <person name="Gorecki P."/>
            <person name="Heitman J."/>
            <person name="Hesse C."/>
            <person name="Hori C."/>
            <person name="Igarashi K."/>
            <person name="Jurgens J.A."/>
            <person name="Kallen N."/>
            <person name="Kersten P."/>
            <person name="Kohler A."/>
            <person name="Kuees U."/>
            <person name="Kumar T.K.A."/>
            <person name="Kuo A."/>
            <person name="LaButti K."/>
            <person name="Larrondo L.F."/>
            <person name="Lindquist E."/>
            <person name="Ling A."/>
            <person name="Lombard V."/>
            <person name="Lucas S."/>
            <person name="Lundell T."/>
            <person name="Martin R."/>
            <person name="McLaughlin D.J."/>
            <person name="Morgenstern I."/>
            <person name="Morin E."/>
            <person name="Murat C."/>
            <person name="Nagy L.G."/>
            <person name="Nolan M."/>
            <person name="Ohm R.A."/>
            <person name="Patyshakuliyeva A."/>
            <person name="Rokas A."/>
            <person name="Ruiz-Duenas F.J."/>
            <person name="Sabat G."/>
            <person name="Salamov A."/>
            <person name="Samejima M."/>
            <person name="Schmutz J."/>
            <person name="Slot J.C."/>
            <person name="St John F."/>
            <person name="Stenlid J."/>
            <person name="Sun H."/>
            <person name="Sun S."/>
            <person name="Syed K."/>
            <person name="Tsang A."/>
            <person name="Wiebenga A."/>
            <person name="Young D."/>
            <person name="Pisabarro A."/>
            <person name="Eastwood D.C."/>
            <person name="Martin F."/>
            <person name="Cullen D."/>
            <person name="Grigoriev I.V."/>
            <person name="Hibbett D.S."/>
        </authorList>
    </citation>
    <scope>NUCLEOTIDE SEQUENCE [LARGE SCALE GENOMIC DNA]</scope>
    <source>
        <strain evidence="1 2">ATCC 11539</strain>
    </source>
</reference>
<dbReference type="HOGENOM" id="CLU_1337628_0_0_1"/>
<dbReference type="Proteomes" id="UP000030669">
    <property type="component" value="Unassembled WGS sequence"/>
</dbReference>
<keyword evidence="2" id="KW-1185">Reference proteome</keyword>
<dbReference type="EMBL" id="KB469302">
    <property type="protein sequence ID" value="EPQ55447.1"/>
    <property type="molecule type" value="Genomic_DNA"/>
</dbReference>
<evidence type="ECO:0000313" key="2">
    <source>
        <dbReference type="Proteomes" id="UP000030669"/>
    </source>
</evidence>
<evidence type="ECO:0000313" key="1">
    <source>
        <dbReference type="EMBL" id="EPQ55447.1"/>
    </source>
</evidence>